<name>D7LIY5_ARALL</name>
<evidence type="ECO:0000313" key="2">
    <source>
        <dbReference type="EMBL" id="EFH55058.1"/>
    </source>
</evidence>
<evidence type="ECO:0000256" key="1">
    <source>
        <dbReference type="SAM" id="MobiDB-lite"/>
    </source>
</evidence>
<proteinExistence type="predicted"/>
<dbReference type="Proteomes" id="UP000008694">
    <property type="component" value="Unassembled WGS sequence"/>
</dbReference>
<accession>D7LIY5</accession>
<protein>
    <submittedName>
        <fullName evidence="2">Predicted protein</fullName>
    </submittedName>
</protein>
<organism evidence="3">
    <name type="scientific">Arabidopsis lyrata subsp. lyrata</name>
    <name type="common">Lyre-leaved rock-cress</name>
    <dbReference type="NCBI Taxonomy" id="81972"/>
    <lineage>
        <taxon>Eukaryota</taxon>
        <taxon>Viridiplantae</taxon>
        <taxon>Streptophyta</taxon>
        <taxon>Embryophyta</taxon>
        <taxon>Tracheophyta</taxon>
        <taxon>Spermatophyta</taxon>
        <taxon>Magnoliopsida</taxon>
        <taxon>eudicotyledons</taxon>
        <taxon>Gunneridae</taxon>
        <taxon>Pentapetalae</taxon>
        <taxon>rosids</taxon>
        <taxon>malvids</taxon>
        <taxon>Brassicales</taxon>
        <taxon>Brassicaceae</taxon>
        <taxon>Camelineae</taxon>
        <taxon>Arabidopsis</taxon>
    </lineage>
</organism>
<evidence type="ECO:0000313" key="3">
    <source>
        <dbReference type="Proteomes" id="UP000008694"/>
    </source>
</evidence>
<feature type="region of interest" description="Disordered" evidence="1">
    <location>
        <begin position="55"/>
        <end position="77"/>
    </location>
</feature>
<dbReference type="Gramene" id="Al_scaffold_0004_531">
    <property type="protein sequence ID" value="Al_scaffold_0004_531"/>
    <property type="gene ID" value="Al_scaffold_0004_531"/>
</dbReference>
<dbReference type="EMBL" id="GL348716">
    <property type="protein sequence ID" value="EFH55058.1"/>
    <property type="molecule type" value="Genomic_DNA"/>
</dbReference>
<dbReference type="AlphaFoldDB" id="D7LIY5"/>
<keyword evidence="3" id="KW-1185">Reference proteome</keyword>
<reference evidence="3" key="1">
    <citation type="journal article" date="2011" name="Nat. Genet.">
        <title>The Arabidopsis lyrata genome sequence and the basis of rapid genome size change.</title>
        <authorList>
            <person name="Hu T.T."/>
            <person name="Pattyn P."/>
            <person name="Bakker E.G."/>
            <person name="Cao J."/>
            <person name="Cheng J.-F."/>
            <person name="Clark R.M."/>
            <person name="Fahlgren N."/>
            <person name="Fawcett J.A."/>
            <person name="Grimwood J."/>
            <person name="Gundlach H."/>
            <person name="Haberer G."/>
            <person name="Hollister J.D."/>
            <person name="Ossowski S."/>
            <person name="Ottilar R.P."/>
            <person name="Salamov A.A."/>
            <person name="Schneeberger K."/>
            <person name="Spannagl M."/>
            <person name="Wang X."/>
            <person name="Yang L."/>
            <person name="Nasrallah M.E."/>
            <person name="Bergelson J."/>
            <person name="Carrington J.C."/>
            <person name="Gaut B.S."/>
            <person name="Schmutz J."/>
            <person name="Mayer K.F.X."/>
            <person name="Van de Peer Y."/>
            <person name="Grigoriev I.V."/>
            <person name="Nordborg M."/>
            <person name="Weigel D."/>
            <person name="Guo Y.-L."/>
        </authorList>
    </citation>
    <scope>NUCLEOTIDE SEQUENCE [LARGE SCALE GENOMIC DNA]</scope>
    <source>
        <strain evidence="3">cv. MN47</strain>
    </source>
</reference>
<sequence>MEMLQLKRSVAVELSVEDKFSDFLFLLCRSRIMVLIYNLSTFDKLQVRWKHPYSGDGTSASSFFGEEEDGESGQILK</sequence>
<dbReference type="HOGENOM" id="CLU_2641479_0_0_1"/>
<gene>
    <name evidence="2" type="ORF">ARALYDRAFT_667812</name>
</gene>